<evidence type="ECO:0000313" key="6">
    <source>
        <dbReference type="Proteomes" id="UP000000379"/>
    </source>
</evidence>
<evidence type="ECO:0000259" key="4">
    <source>
        <dbReference type="SMART" id="SM00822"/>
    </source>
</evidence>
<dbReference type="InterPro" id="IPR002347">
    <property type="entry name" value="SDR_fam"/>
</dbReference>
<sequence>MALSLRDRRLLVTGGAQGIGLATVAYLLRCGARVAAADRDEEALAELRARHPEVYAQRSDVSDEPSVAALMAAVSAHLGGLDGLVNNAGVMVSAPLEALSLSAWEAVLGTNLTGAFLCVKHALPHLRAAYGATRGGPEPVSSAVVNVASTRALMSEPDTEAYAASKGGLVALTHALAISLGPAVRVNCVSPGWIEVGALKKRAARTPPEHRPEDHAQHPVGRVGTPEDVAAAVAYLLSPESGFVTGQNLVVDGGMTRKMIYV</sequence>
<gene>
    <name evidence="5" type="ordered locus">Trad_2571</name>
</gene>
<proteinExistence type="inferred from homology"/>
<name>D7CTY0_TRURR</name>
<dbReference type="PROSITE" id="PS00061">
    <property type="entry name" value="ADH_SHORT"/>
    <property type="match status" value="1"/>
</dbReference>
<dbReference type="SMART" id="SM00822">
    <property type="entry name" value="PKS_KR"/>
    <property type="match status" value="1"/>
</dbReference>
<dbReference type="Proteomes" id="UP000000379">
    <property type="component" value="Chromosome"/>
</dbReference>
<dbReference type="SUPFAM" id="SSF51735">
    <property type="entry name" value="NAD(P)-binding Rossmann-fold domains"/>
    <property type="match status" value="1"/>
</dbReference>
<dbReference type="InterPro" id="IPR057326">
    <property type="entry name" value="KR_dom"/>
</dbReference>
<evidence type="ECO:0000256" key="1">
    <source>
        <dbReference type="ARBA" id="ARBA00006484"/>
    </source>
</evidence>
<dbReference type="InterPro" id="IPR020904">
    <property type="entry name" value="Sc_DH/Rdtase_CS"/>
</dbReference>
<evidence type="ECO:0000256" key="3">
    <source>
        <dbReference type="ARBA" id="ARBA00023027"/>
    </source>
</evidence>
<comment type="similarity">
    <text evidence="1">Belongs to the short-chain dehydrogenases/reductases (SDR) family.</text>
</comment>
<dbReference type="KEGG" id="tra:Trad_2571"/>
<dbReference type="STRING" id="649638.Trad_2571"/>
<dbReference type="RefSeq" id="WP_013179038.1">
    <property type="nucleotide sequence ID" value="NC_014221.1"/>
</dbReference>
<reference evidence="6" key="1">
    <citation type="submission" date="2010-05" db="EMBL/GenBank/DDBJ databases">
        <title>The complete genome of Truepera radiovictris DSM 17093.</title>
        <authorList>
            <consortium name="US DOE Joint Genome Institute (JGI-PGF)"/>
            <person name="Lucas S."/>
            <person name="Copeland A."/>
            <person name="Lapidus A."/>
            <person name="Glavina del Rio T."/>
            <person name="Dalin E."/>
            <person name="Tice H."/>
            <person name="Bruce D."/>
            <person name="Goodwin L."/>
            <person name="Pitluck S."/>
            <person name="Kyrpides N."/>
            <person name="Mavromatis K."/>
            <person name="Ovchinnikova G."/>
            <person name="Munk A.C."/>
            <person name="Detter J.C."/>
            <person name="Han C."/>
            <person name="Tapia R."/>
            <person name="Land M."/>
            <person name="Hauser L."/>
            <person name="Markowitz V."/>
            <person name="Cheng J.-F."/>
            <person name="Hugenholtz P."/>
            <person name="Woyke T."/>
            <person name="Wu D."/>
            <person name="Tindall B."/>
            <person name="Pomrenke H.G."/>
            <person name="Brambilla E."/>
            <person name="Klenk H.-P."/>
            <person name="Eisen J.A."/>
        </authorList>
    </citation>
    <scope>NUCLEOTIDE SEQUENCE [LARGE SCALE GENOMIC DNA]</scope>
    <source>
        <strain evidence="6">DSM 17093 / CIP 108686 / LMG 22925 / RQ-24</strain>
    </source>
</reference>
<protein>
    <submittedName>
        <fullName evidence="5">Short-chain dehydrogenase/reductase SDR</fullName>
    </submittedName>
</protein>
<accession>D7CTY0</accession>
<keyword evidence="2" id="KW-0560">Oxidoreductase</keyword>
<dbReference type="Pfam" id="PF13561">
    <property type="entry name" value="adh_short_C2"/>
    <property type="match status" value="1"/>
</dbReference>
<evidence type="ECO:0000256" key="2">
    <source>
        <dbReference type="ARBA" id="ARBA00023002"/>
    </source>
</evidence>
<dbReference type="GO" id="GO:0016491">
    <property type="term" value="F:oxidoreductase activity"/>
    <property type="evidence" value="ECO:0007669"/>
    <property type="project" value="UniProtKB-KW"/>
</dbReference>
<dbReference type="eggNOG" id="COG1028">
    <property type="taxonomic scope" value="Bacteria"/>
</dbReference>
<dbReference type="PRINTS" id="PR00080">
    <property type="entry name" value="SDRFAMILY"/>
</dbReference>
<keyword evidence="6" id="KW-1185">Reference proteome</keyword>
<evidence type="ECO:0000313" key="5">
    <source>
        <dbReference type="EMBL" id="ADI15677.1"/>
    </source>
</evidence>
<dbReference type="PANTHER" id="PTHR24321">
    <property type="entry name" value="DEHYDROGENASES, SHORT CHAIN"/>
    <property type="match status" value="1"/>
</dbReference>
<organism evidence="5 6">
    <name type="scientific">Truepera radiovictrix (strain DSM 17093 / CIP 108686 / LMG 22925 / RQ-24)</name>
    <dbReference type="NCBI Taxonomy" id="649638"/>
    <lineage>
        <taxon>Bacteria</taxon>
        <taxon>Thermotogati</taxon>
        <taxon>Deinococcota</taxon>
        <taxon>Deinococci</taxon>
        <taxon>Trueperales</taxon>
        <taxon>Trueperaceae</taxon>
        <taxon>Truepera</taxon>
    </lineage>
</organism>
<reference evidence="5 6" key="2">
    <citation type="journal article" date="2011" name="Stand. Genomic Sci.">
        <title>Complete genome sequence of Truepera radiovictrix type strain (RQ-24).</title>
        <authorList>
            <person name="Ivanova N."/>
            <person name="Rohde C."/>
            <person name="Munk C."/>
            <person name="Nolan M."/>
            <person name="Lucas S."/>
            <person name="Del Rio T.G."/>
            <person name="Tice H."/>
            <person name="Deshpande S."/>
            <person name="Cheng J.F."/>
            <person name="Tapia R."/>
            <person name="Han C."/>
            <person name="Goodwin L."/>
            <person name="Pitluck S."/>
            <person name="Liolios K."/>
            <person name="Mavromatis K."/>
            <person name="Mikhailova N."/>
            <person name="Pati A."/>
            <person name="Chen A."/>
            <person name="Palaniappan K."/>
            <person name="Land M."/>
            <person name="Hauser L."/>
            <person name="Chang Y.J."/>
            <person name="Jeffries C.D."/>
            <person name="Brambilla E."/>
            <person name="Rohde M."/>
            <person name="Goker M."/>
            <person name="Tindall B.J."/>
            <person name="Woyke T."/>
            <person name="Bristow J."/>
            <person name="Eisen J.A."/>
            <person name="Markowitz V."/>
            <person name="Hugenholtz P."/>
            <person name="Kyrpides N.C."/>
            <person name="Klenk H.P."/>
            <person name="Lapidus A."/>
        </authorList>
    </citation>
    <scope>NUCLEOTIDE SEQUENCE [LARGE SCALE GENOMIC DNA]</scope>
    <source>
        <strain evidence="6">DSM 17093 / CIP 108686 / LMG 22925 / RQ-24</strain>
    </source>
</reference>
<dbReference type="Gene3D" id="3.40.50.720">
    <property type="entry name" value="NAD(P)-binding Rossmann-like Domain"/>
    <property type="match status" value="1"/>
</dbReference>
<dbReference type="FunFam" id="3.40.50.720:FF:000084">
    <property type="entry name" value="Short-chain dehydrogenase reductase"/>
    <property type="match status" value="1"/>
</dbReference>
<dbReference type="PANTHER" id="PTHR24321:SF8">
    <property type="entry name" value="ESTRADIOL 17-BETA-DEHYDROGENASE 8-RELATED"/>
    <property type="match status" value="1"/>
</dbReference>
<dbReference type="HOGENOM" id="CLU_010194_1_0_0"/>
<dbReference type="AlphaFoldDB" id="D7CTY0"/>
<dbReference type="EMBL" id="CP002049">
    <property type="protein sequence ID" value="ADI15677.1"/>
    <property type="molecule type" value="Genomic_DNA"/>
</dbReference>
<dbReference type="PRINTS" id="PR00081">
    <property type="entry name" value="GDHRDH"/>
</dbReference>
<dbReference type="InterPro" id="IPR036291">
    <property type="entry name" value="NAD(P)-bd_dom_sf"/>
</dbReference>
<feature type="domain" description="Ketoreductase" evidence="4">
    <location>
        <begin position="8"/>
        <end position="187"/>
    </location>
</feature>
<keyword evidence="3" id="KW-0520">NAD</keyword>